<dbReference type="GO" id="GO:0003677">
    <property type="term" value="F:DNA binding"/>
    <property type="evidence" value="ECO:0007669"/>
    <property type="project" value="UniProtKB-KW"/>
</dbReference>
<dbReference type="GO" id="GO:0007131">
    <property type="term" value="P:reciprocal meiotic recombination"/>
    <property type="evidence" value="ECO:0007669"/>
    <property type="project" value="TreeGrafter"/>
</dbReference>
<dbReference type="CDD" id="cd18066">
    <property type="entry name" value="DEXHc_RAD54B"/>
    <property type="match status" value="1"/>
</dbReference>
<dbReference type="Gene3D" id="3.40.50.300">
    <property type="entry name" value="P-loop containing nucleotide triphosphate hydrolases"/>
    <property type="match status" value="1"/>
</dbReference>
<keyword evidence="10" id="KW-0539">Nucleus</keyword>
<sequence>MRRSAAPSQLQENPFKKPKFISPARSHPSPNEEVAKLNSDMKLFEVTANKNNFLQPQNYPRICNFNLPTEECAKGINHGDNYREKYCLEASTKTTLDLHHTGTGYKLKELEKIEEGQTMMIGGKEIEVMGVISPDDFNSGRCFQFGGGCSAVLSSSQAAKKSFSNPFKSVCKLSSKENEQNSSQNCKPRHDPYAPNSLVMLRPDKNHQWLFNKNCFPVVDVVIDPHLVHYLRPHQKEGIIFLYECVMGMRVNGRCGAILADEMGLGKTLQCISLIWTLQCQGPYGGKPVVKKTLIVTPGSLVNNWKKEFQKWLGIERIKIFTVDQDHKVEEFTKSPFYSVLIISYEMLLRSLDQIKNVKFDLLICDEGHRLKNSTIKTTTALISLSCEKRIILTGTPVQNDLQEFFTLIDFVNPGILGSLSAYRKIYEEPIIISRQPSASEEERELGEQRAAELTCLTGLFILRRTQEVINKYLPPKIENVVFCRPGALQIALYRKLLNSQAVRFCLQGLLENTSHLICIGALKKLCNHPCLLFGSIKEKESSSTWDESEERNLYEGLMNVFPADYNPIMFTEEESGKLQVLSKLLAVIRELRPAEKVVLVSNYTRTLDILQEVCKRHGYAYTRLDGQTPISQRQQIVDDFNSKYSSDFIFLLSSKAGGVGLNLIGGSHLILYDIDWNPATDIQAMSRVWRDGQKHPVHIYRLLTTGTIEEKIYQRQISKQGLSGAVVDLSKTSDHIQFSVEELKNLFTLHESSHCITHDLLDCECTGENHTGDSLEKLPVSRNCQLGPHQQKSASLKPLSMSQLKQWKHFPGDHLNVTDPFLERIRENVSFFFQNITNQTIAI</sequence>
<evidence type="ECO:0000256" key="6">
    <source>
        <dbReference type="ARBA" id="ARBA00022806"/>
    </source>
</evidence>
<evidence type="ECO:0000256" key="9">
    <source>
        <dbReference type="ARBA" id="ARBA00023204"/>
    </source>
</evidence>
<dbReference type="InterPro" id="IPR014001">
    <property type="entry name" value="Helicase_ATP-bd"/>
</dbReference>
<evidence type="ECO:0000256" key="12">
    <source>
        <dbReference type="ARBA" id="ARBA00068314"/>
    </source>
</evidence>
<evidence type="ECO:0000259" key="16">
    <source>
        <dbReference type="PROSITE" id="PS51194"/>
    </source>
</evidence>
<accession>A0A8C6FFE3</accession>
<dbReference type="InterPro" id="IPR050496">
    <property type="entry name" value="SNF2_RAD54_helicase_repair"/>
</dbReference>
<dbReference type="InterPro" id="IPR038718">
    <property type="entry name" value="SNF2-like_sf"/>
</dbReference>
<protein>
    <recommendedName>
        <fullName evidence="12">DNA repair and recombination protein RAD54B</fullName>
    </recommendedName>
    <alternativeName>
        <fullName evidence="13">RAD54 homolog B</fullName>
    </alternativeName>
</protein>
<evidence type="ECO:0000256" key="7">
    <source>
        <dbReference type="ARBA" id="ARBA00022840"/>
    </source>
</evidence>
<name>A0A8C6FFE3_MOSMO</name>
<keyword evidence="7" id="KW-0067">ATP-binding</keyword>
<keyword evidence="5" id="KW-0378">Hydrolase</keyword>
<proteinExistence type="inferred from homology"/>
<dbReference type="PANTHER" id="PTHR45629:SF7">
    <property type="entry name" value="DNA EXCISION REPAIR PROTEIN ERCC-6-RELATED"/>
    <property type="match status" value="1"/>
</dbReference>
<dbReference type="FunFam" id="3.40.50.300:FF:000332">
    <property type="entry name" value="DNA repair and recombination protein RAD54-like"/>
    <property type="match status" value="1"/>
</dbReference>
<keyword evidence="3" id="KW-0547">Nucleotide-binding</keyword>
<feature type="compositionally biased region" description="Polar residues" evidence="14">
    <location>
        <begin position="1"/>
        <end position="12"/>
    </location>
</feature>
<dbReference type="CDD" id="cd18793">
    <property type="entry name" value="SF2_C_SNF"/>
    <property type="match status" value="1"/>
</dbReference>
<evidence type="ECO:0000256" key="14">
    <source>
        <dbReference type="SAM" id="MobiDB-lite"/>
    </source>
</evidence>
<evidence type="ECO:0000256" key="1">
    <source>
        <dbReference type="ARBA" id="ARBA00004123"/>
    </source>
</evidence>
<dbReference type="GO" id="GO:0015616">
    <property type="term" value="F:DNA translocase activity"/>
    <property type="evidence" value="ECO:0007669"/>
    <property type="project" value="TreeGrafter"/>
</dbReference>
<comment type="similarity">
    <text evidence="2">Belongs to the SNF2/RAD54 helicase family.</text>
</comment>
<dbReference type="FunFam" id="1.20.120.850:FF:000004">
    <property type="entry name" value="DNA repair and recombination protein RAD54B"/>
    <property type="match status" value="1"/>
</dbReference>
<evidence type="ECO:0000256" key="2">
    <source>
        <dbReference type="ARBA" id="ARBA00007025"/>
    </source>
</evidence>
<dbReference type="Ensembl" id="ENSMMST00000001582.1">
    <property type="protein sequence ID" value="ENSMMSP00000001442.1"/>
    <property type="gene ID" value="ENSMMSG00000001134.1"/>
</dbReference>
<dbReference type="AlphaFoldDB" id="A0A8C6FFE3"/>
<dbReference type="GO" id="GO:0005634">
    <property type="term" value="C:nucleus"/>
    <property type="evidence" value="ECO:0007669"/>
    <property type="project" value="UniProtKB-SubCell"/>
</dbReference>
<dbReference type="Proteomes" id="UP000694544">
    <property type="component" value="Unplaced"/>
</dbReference>
<dbReference type="InterPro" id="IPR027417">
    <property type="entry name" value="P-loop_NTPase"/>
</dbReference>
<dbReference type="SUPFAM" id="SSF52540">
    <property type="entry name" value="P-loop containing nucleoside triphosphate hydrolases"/>
    <property type="match status" value="2"/>
</dbReference>
<comment type="subcellular location">
    <subcellularLocation>
        <location evidence="1">Nucleus</location>
    </subcellularLocation>
</comment>
<dbReference type="GeneTree" id="ENSGT00940000156966"/>
<evidence type="ECO:0000313" key="18">
    <source>
        <dbReference type="Proteomes" id="UP000694544"/>
    </source>
</evidence>
<dbReference type="GO" id="GO:0016787">
    <property type="term" value="F:hydrolase activity"/>
    <property type="evidence" value="ECO:0007669"/>
    <property type="project" value="UniProtKB-KW"/>
</dbReference>
<dbReference type="GO" id="GO:0004386">
    <property type="term" value="F:helicase activity"/>
    <property type="evidence" value="ECO:0007669"/>
    <property type="project" value="UniProtKB-KW"/>
</dbReference>
<keyword evidence="18" id="KW-1185">Reference proteome</keyword>
<dbReference type="Pfam" id="PF00176">
    <property type="entry name" value="SNF2-rel_dom"/>
    <property type="match status" value="1"/>
</dbReference>
<dbReference type="GO" id="GO:0005524">
    <property type="term" value="F:ATP binding"/>
    <property type="evidence" value="ECO:0007669"/>
    <property type="project" value="UniProtKB-KW"/>
</dbReference>
<reference evidence="17" key="2">
    <citation type="submission" date="2025-09" db="UniProtKB">
        <authorList>
            <consortium name="Ensembl"/>
        </authorList>
    </citation>
    <scope>IDENTIFICATION</scope>
</reference>
<evidence type="ECO:0000256" key="8">
    <source>
        <dbReference type="ARBA" id="ARBA00023125"/>
    </source>
</evidence>
<feature type="domain" description="Helicase ATP-binding" evidence="15">
    <location>
        <begin position="248"/>
        <end position="415"/>
    </location>
</feature>
<keyword evidence="4" id="KW-0227">DNA damage</keyword>
<keyword evidence="6" id="KW-0347">Helicase</keyword>
<dbReference type="SMART" id="SM00490">
    <property type="entry name" value="HELICc"/>
    <property type="match status" value="1"/>
</dbReference>
<keyword evidence="9" id="KW-0234">DNA repair</keyword>
<reference evidence="17" key="1">
    <citation type="submission" date="2025-08" db="UniProtKB">
        <authorList>
            <consortium name="Ensembl"/>
        </authorList>
    </citation>
    <scope>IDENTIFICATION</scope>
</reference>
<dbReference type="Gene3D" id="3.40.50.10810">
    <property type="entry name" value="Tandem AAA-ATPase domain"/>
    <property type="match status" value="1"/>
</dbReference>
<dbReference type="SMART" id="SM00487">
    <property type="entry name" value="DEXDc"/>
    <property type="match status" value="1"/>
</dbReference>
<evidence type="ECO:0000256" key="13">
    <source>
        <dbReference type="ARBA" id="ARBA00076358"/>
    </source>
</evidence>
<evidence type="ECO:0000256" key="11">
    <source>
        <dbReference type="ARBA" id="ARBA00058867"/>
    </source>
</evidence>
<dbReference type="InterPro" id="IPR001650">
    <property type="entry name" value="Helicase_C-like"/>
</dbReference>
<keyword evidence="8" id="KW-0238">DNA-binding</keyword>
<dbReference type="InterPro" id="IPR000330">
    <property type="entry name" value="SNF2_N"/>
</dbReference>
<evidence type="ECO:0000256" key="5">
    <source>
        <dbReference type="ARBA" id="ARBA00022801"/>
    </source>
</evidence>
<dbReference type="FunFam" id="3.40.50.10810:FF:000020">
    <property type="entry name" value="DNA repair and recombination protein RAD54B"/>
    <property type="match status" value="1"/>
</dbReference>
<evidence type="ECO:0000256" key="4">
    <source>
        <dbReference type="ARBA" id="ARBA00022763"/>
    </source>
</evidence>
<evidence type="ECO:0000256" key="3">
    <source>
        <dbReference type="ARBA" id="ARBA00022741"/>
    </source>
</evidence>
<dbReference type="PANTHER" id="PTHR45629">
    <property type="entry name" value="SNF2/RAD54 FAMILY MEMBER"/>
    <property type="match status" value="1"/>
</dbReference>
<dbReference type="PROSITE" id="PS51194">
    <property type="entry name" value="HELICASE_CTER"/>
    <property type="match status" value="1"/>
</dbReference>
<dbReference type="InterPro" id="IPR049730">
    <property type="entry name" value="SNF2/RAD54-like_C"/>
</dbReference>
<gene>
    <name evidence="17" type="primary">RAD54B</name>
</gene>
<evidence type="ECO:0000313" key="17">
    <source>
        <dbReference type="Ensembl" id="ENSMMSP00000001442.1"/>
    </source>
</evidence>
<evidence type="ECO:0000256" key="10">
    <source>
        <dbReference type="ARBA" id="ARBA00023242"/>
    </source>
</evidence>
<dbReference type="Pfam" id="PF00271">
    <property type="entry name" value="Helicase_C"/>
    <property type="match status" value="1"/>
</dbReference>
<dbReference type="PROSITE" id="PS51192">
    <property type="entry name" value="HELICASE_ATP_BIND_1"/>
    <property type="match status" value="1"/>
</dbReference>
<dbReference type="Gene3D" id="1.20.120.850">
    <property type="entry name" value="SWI2/SNF2 ATPases, N-terminal domain"/>
    <property type="match status" value="1"/>
</dbReference>
<feature type="region of interest" description="Disordered" evidence="14">
    <location>
        <begin position="1"/>
        <end position="32"/>
    </location>
</feature>
<evidence type="ECO:0000259" key="15">
    <source>
        <dbReference type="PROSITE" id="PS51192"/>
    </source>
</evidence>
<comment type="function">
    <text evidence="11">Involved in DNA repair and mitotic recombination. May play an active role in recombination processes in concert with other members of the RAD52 epistasis group.</text>
</comment>
<feature type="domain" description="Helicase C-terminal" evidence="16">
    <location>
        <begin position="584"/>
        <end position="745"/>
    </location>
</feature>
<organism evidence="17 18">
    <name type="scientific">Moschus moschiferus</name>
    <name type="common">Siberian musk deer</name>
    <name type="synonym">Moschus sibiricus</name>
    <dbReference type="NCBI Taxonomy" id="68415"/>
    <lineage>
        <taxon>Eukaryota</taxon>
        <taxon>Metazoa</taxon>
        <taxon>Chordata</taxon>
        <taxon>Craniata</taxon>
        <taxon>Vertebrata</taxon>
        <taxon>Euteleostomi</taxon>
        <taxon>Mammalia</taxon>
        <taxon>Eutheria</taxon>
        <taxon>Laurasiatheria</taxon>
        <taxon>Artiodactyla</taxon>
        <taxon>Ruminantia</taxon>
        <taxon>Pecora</taxon>
        <taxon>Moschidae</taxon>
        <taxon>Moschus</taxon>
    </lineage>
</organism>
<dbReference type="GO" id="GO:0000724">
    <property type="term" value="P:double-strand break repair via homologous recombination"/>
    <property type="evidence" value="ECO:0007669"/>
    <property type="project" value="UniProtKB-ARBA"/>
</dbReference>